<sequence length="443" mass="46935">MANRNPKEVCPGGFEALAKFLAKERDRAKKALLTGFAQCFKARDGIEKANFCPATLAGIAADMVEAMDDADYLARMRERGEAILAGIVLPEREARVGTLQVISIGEPDAVLRDLLSQSGFRRHAGTDVALEIYVGAGSLATWKKLQSHRVTVAAITLPGGLSLEPISAGNGQAMPTPILDARLTTGGTASDNFDGAGEPTSQDPSDKGDAMPAETAFRPYRMAQVSAPDERDWALHRAKPAQYEALMDSVVAQEGPINLDAAVESVRRSLGLGSIHENSRAKLKAAVTKLAADGRVLVLDGDFFHKPGLPILPRDRTGCPARIRTLAAVSEAEITAALLEVLGADERGDDDAVLMAAARRLGYVLKSPNTNRALAERLSAATTALIEASSVTRDDRGRLILVPNPSDMQPEEDRSPAADASSEEPPTDLTGDVISFPGLNKGG</sequence>
<evidence type="ECO:0000313" key="2">
    <source>
        <dbReference type="EMBL" id="GEP12461.1"/>
    </source>
</evidence>
<name>A0A512JR83_9HYPH</name>
<feature type="region of interest" description="Disordered" evidence="1">
    <location>
        <begin position="184"/>
        <end position="210"/>
    </location>
</feature>
<dbReference type="OrthoDB" id="9757917at2"/>
<dbReference type="AlphaFoldDB" id="A0A512JR83"/>
<comment type="caution">
    <text evidence="2">The sequence shown here is derived from an EMBL/GenBank/DDBJ whole genome shotgun (WGS) entry which is preliminary data.</text>
</comment>
<evidence type="ECO:0000256" key="1">
    <source>
        <dbReference type="SAM" id="MobiDB-lite"/>
    </source>
</evidence>
<keyword evidence="3" id="KW-1185">Reference proteome</keyword>
<dbReference type="RefSeq" id="WP_147048827.1">
    <property type="nucleotide sequence ID" value="NZ_BJZV01000042.1"/>
</dbReference>
<feature type="region of interest" description="Disordered" evidence="1">
    <location>
        <begin position="396"/>
        <end position="443"/>
    </location>
</feature>
<reference evidence="2 3" key="1">
    <citation type="submission" date="2019-07" db="EMBL/GenBank/DDBJ databases">
        <title>Whole genome shotgun sequence of Methylobacterium gnaphalii NBRC 107716.</title>
        <authorList>
            <person name="Hosoyama A."/>
            <person name="Uohara A."/>
            <person name="Ohji S."/>
            <person name="Ichikawa N."/>
        </authorList>
    </citation>
    <scope>NUCLEOTIDE SEQUENCE [LARGE SCALE GENOMIC DNA]</scope>
    <source>
        <strain evidence="2 3">NBRC 107716</strain>
    </source>
</reference>
<proteinExistence type="predicted"/>
<organism evidence="2 3">
    <name type="scientific">Methylobacterium gnaphalii</name>
    <dbReference type="NCBI Taxonomy" id="1010610"/>
    <lineage>
        <taxon>Bacteria</taxon>
        <taxon>Pseudomonadati</taxon>
        <taxon>Pseudomonadota</taxon>
        <taxon>Alphaproteobacteria</taxon>
        <taxon>Hyphomicrobiales</taxon>
        <taxon>Methylobacteriaceae</taxon>
        <taxon>Methylobacterium</taxon>
    </lineage>
</organism>
<accession>A0A512JR83</accession>
<dbReference type="Proteomes" id="UP000321750">
    <property type="component" value="Unassembled WGS sequence"/>
</dbReference>
<evidence type="ECO:0000313" key="3">
    <source>
        <dbReference type="Proteomes" id="UP000321750"/>
    </source>
</evidence>
<gene>
    <name evidence="2" type="ORF">MGN01_43060</name>
</gene>
<protein>
    <submittedName>
        <fullName evidence="2">Uncharacterized protein</fullName>
    </submittedName>
</protein>
<dbReference type="EMBL" id="BJZV01000042">
    <property type="protein sequence ID" value="GEP12461.1"/>
    <property type="molecule type" value="Genomic_DNA"/>
</dbReference>